<dbReference type="PANTHER" id="PTHR13947:SF37">
    <property type="entry name" value="LD18367P"/>
    <property type="match status" value="1"/>
</dbReference>
<dbReference type="PROSITE" id="PS51186">
    <property type="entry name" value="GNAT"/>
    <property type="match status" value="1"/>
</dbReference>
<accession>A0ABU9CMH8</accession>
<dbReference type="PRINTS" id="PR00598">
    <property type="entry name" value="HTHMARR"/>
</dbReference>
<reference evidence="4 5" key="1">
    <citation type="submission" date="2024-04" db="EMBL/GenBank/DDBJ databases">
        <title>Novel species of the genus Ideonella isolated from streams.</title>
        <authorList>
            <person name="Lu H."/>
        </authorList>
    </citation>
    <scope>NUCLEOTIDE SEQUENCE [LARGE SCALE GENOMIC DNA]</scope>
    <source>
        <strain evidence="4 5">DXS22W</strain>
    </source>
</reference>
<sequence length="319" mass="34961">MACMPSPNPQASAVDATAIDAIRRFNRFYTQRAGVLAPYLGSEFTLTEVRVLYELAHREAPVASELARVLGLDGGYLSRVLKRFEQAGWLRRQPSPTDARQSLLALTEAGQAVFAPLQQKSCDEAAALLAPLPPPDRAALVQAMGRIEGLLDPASRAPTRTVLLREPAPGDLGWVVQQHGELYAREYGWDARFEGLVAGIVADYVRQFQPGVERCWIAELDGQRVGSVFVVRQSATTAKLRLLLLRPEARGLGLGGRLTDECIAFARRAGYREMVLWTQSCLVAARGIYASRGFECTGSEPHAEFGVPLVSETWRLALD</sequence>
<dbReference type="Pfam" id="PF01047">
    <property type="entry name" value="MarR"/>
    <property type="match status" value="1"/>
</dbReference>
<evidence type="ECO:0000259" key="3">
    <source>
        <dbReference type="PROSITE" id="PS51186"/>
    </source>
</evidence>
<dbReference type="InterPro" id="IPR050769">
    <property type="entry name" value="NAT_camello-type"/>
</dbReference>
<dbReference type="CDD" id="cd04301">
    <property type="entry name" value="NAT_SF"/>
    <property type="match status" value="1"/>
</dbReference>
<dbReference type="Proteomes" id="UP001365405">
    <property type="component" value="Unassembled WGS sequence"/>
</dbReference>
<dbReference type="InterPro" id="IPR036388">
    <property type="entry name" value="WH-like_DNA-bd_sf"/>
</dbReference>
<gene>
    <name evidence="4" type="ORF">AACH10_16205</name>
</gene>
<evidence type="ECO:0000313" key="4">
    <source>
        <dbReference type="EMBL" id="MEK8051795.1"/>
    </source>
</evidence>
<dbReference type="InterPro" id="IPR016181">
    <property type="entry name" value="Acyl_CoA_acyltransferase"/>
</dbReference>
<feature type="domain" description="N-acetyltransferase" evidence="3">
    <location>
        <begin position="162"/>
        <end position="319"/>
    </location>
</feature>
<dbReference type="Gene3D" id="1.10.10.10">
    <property type="entry name" value="Winged helix-like DNA-binding domain superfamily/Winged helix DNA-binding domain"/>
    <property type="match status" value="1"/>
</dbReference>
<dbReference type="RefSeq" id="WP_341411492.1">
    <property type="nucleotide sequence ID" value="NZ_JBBUTH010000008.1"/>
</dbReference>
<keyword evidence="1" id="KW-0808">Transferase</keyword>
<dbReference type="SUPFAM" id="SSF55729">
    <property type="entry name" value="Acyl-CoA N-acyltransferases (Nat)"/>
    <property type="match status" value="1"/>
</dbReference>
<dbReference type="Gene3D" id="3.40.630.30">
    <property type="match status" value="1"/>
</dbReference>
<protein>
    <submittedName>
        <fullName evidence="4">Bifunctional helix-turn-helix transcriptional regulator/GNAT family N-acetyltransferase</fullName>
    </submittedName>
</protein>
<dbReference type="SUPFAM" id="SSF46785">
    <property type="entry name" value="Winged helix' DNA-binding domain"/>
    <property type="match status" value="1"/>
</dbReference>
<dbReference type="Pfam" id="PF00583">
    <property type="entry name" value="Acetyltransf_1"/>
    <property type="match status" value="1"/>
</dbReference>
<evidence type="ECO:0000313" key="5">
    <source>
        <dbReference type="Proteomes" id="UP001365405"/>
    </source>
</evidence>
<organism evidence="4 5">
    <name type="scientific">Pseudaquabacterium inlustre</name>
    <dbReference type="NCBI Taxonomy" id="2984192"/>
    <lineage>
        <taxon>Bacteria</taxon>
        <taxon>Pseudomonadati</taxon>
        <taxon>Pseudomonadota</taxon>
        <taxon>Betaproteobacteria</taxon>
        <taxon>Burkholderiales</taxon>
        <taxon>Sphaerotilaceae</taxon>
        <taxon>Pseudaquabacterium</taxon>
    </lineage>
</organism>
<dbReference type="InterPro" id="IPR000182">
    <property type="entry name" value="GNAT_dom"/>
</dbReference>
<dbReference type="PANTHER" id="PTHR13947">
    <property type="entry name" value="GNAT FAMILY N-ACETYLTRANSFERASE"/>
    <property type="match status" value="1"/>
</dbReference>
<keyword evidence="5" id="KW-1185">Reference proteome</keyword>
<dbReference type="InterPro" id="IPR000835">
    <property type="entry name" value="HTH_MarR-typ"/>
</dbReference>
<dbReference type="EMBL" id="JBBUTH010000008">
    <property type="protein sequence ID" value="MEK8051795.1"/>
    <property type="molecule type" value="Genomic_DNA"/>
</dbReference>
<dbReference type="PROSITE" id="PS50995">
    <property type="entry name" value="HTH_MARR_2"/>
    <property type="match status" value="1"/>
</dbReference>
<comment type="caution">
    <text evidence="4">The sequence shown here is derived from an EMBL/GenBank/DDBJ whole genome shotgun (WGS) entry which is preliminary data.</text>
</comment>
<dbReference type="SMART" id="SM00347">
    <property type="entry name" value="HTH_MARR"/>
    <property type="match status" value="1"/>
</dbReference>
<evidence type="ECO:0000259" key="2">
    <source>
        <dbReference type="PROSITE" id="PS50995"/>
    </source>
</evidence>
<evidence type="ECO:0000256" key="1">
    <source>
        <dbReference type="ARBA" id="ARBA00022679"/>
    </source>
</evidence>
<dbReference type="InterPro" id="IPR036390">
    <property type="entry name" value="WH_DNA-bd_sf"/>
</dbReference>
<name>A0ABU9CMH8_9BURK</name>
<feature type="domain" description="HTH marR-type" evidence="2">
    <location>
        <begin position="15"/>
        <end position="149"/>
    </location>
</feature>
<proteinExistence type="predicted"/>